<gene>
    <name evidence="1" type="ORF">DPEC_G00213920</name>
</gene>
<dbReference type="Proteomes" id="UP001157502">
    <property type="component" value="Chromosome 17"/>
</dbReference>
<keyword evidence="2" id="KW-1185">Reference proteome</keyword>
<evidence type="ECO:0000313" key="2">
    <source>
        <dbReference type="Proteomes" id="UP001157502"/>
    </source>
</evidence>
<name>A0ACC2G6A0_DALPE</name>
<protein>
    <submittedName>
        <fullName evidence="1">Uncharacterized protein</fullName>
    </submittedName>
</protein>
<organism evidence="1 2">
    <name type="scientific">Dallia pectoralis</name>
    <name type="common">Alaska blackfish</name>
    <dbReference type="NCBI Taxonomy" id="75939"/>
    <lineage>
        <taxon>Eukaryota</taxon>
        <taxon>Metazoa</taxon>
        <taxon>Chordata</taxon>
        <taxon>Craniata</taxon>
        <taxon>Vertebrata</taxon>
        <taxon>Euteleostomi</taxon>
        <taxon>Actinopterygii</taxon>
        <taxon>Neopterygii</taxon>
        <taxon>Teleostei</taxon>
        <taxon>Protacanthopterygii</taxon>
        <taxon>Esociformes</taxon>
        <taxon>Umbridae</taxon>
        <taxon>Dallia</taxon>
    </lineage>
</organism>
<feature type="non-terminal residue" evidence="1">
    <location>
        <position position="1"/>
    </location>
</feature>
<accession>A0ACC2G6A0</accession>
<evidence type="ECO:0000313" key="1">
    <source>
        <dbReference type="EMBL" id="KAJ7999293.1"/>
    </source>
</evidence>
<proteinExistence type="predicted"/>
<comment type="caution">
    <text evidence="1">The sequence shown here is derived from an EMBL/GenBank/DDBJ whole genome shotgun (WGS) entry which is preliminary data.</text>
</comment>
<reference evidence="1" key="1">
    <citation type="submission" date="2021-05" db="EMBL/GenBank/DDBJ databases">
        <authorList>
            <person name="Pan Q."/>
            <person name="Jouanno E."/>
            <person name="Zahm M."/>
            <person name="Klopp C."/>
            <person name="Cabau C."/>
            <person name="Louis A."/>
            <person name="Berthelot C."/>
            <person name="Parey E."/>
            <person name="Roest Crollius H."/>
            <person name="Montfort J."/>
            <person name="Robinson-Rechavi M."/>
            <person name="Bouchez O."/>
            <person name="Lampietro C."/>
            <person name="Lopez Roques C."/>
            <person name="Donnadieu C."/>
            <person name="Postlethwait J."/>
            <person name="Bobe J."/>
            <person name="Dillon D."/>
            <person name="Chandos A."/>
            <person name="von Hippel F."/>
            <person name="Guiguen Y."/>
        </authorList>
    </citation>
    <scope>NUCLEOTIDE SEQUENCE</scope>
    <source>
        <strain evidence="1">YG-Jan2019</strain>
    </source>
</reference>
<dbReference type="EMBL" id="CM055744">
    <property type="protein sequence ID" value="KAJ7999293.1"/>
    <property type="molecule type" value="Genomic_DNA"/>
</dbReference>
<sequence>SRHSGGSKHSGGSRHSGFQAQLHDYERSLAHESCLTPRRETDVRFPMAMAKFQKKVLTKLMDIHMEVRRLGRCEPPLSSAHLEQQQTMEEFEREEERLKDMQAFESLVLQLSRIGGKDVRDCGHKIFDSCSHEMG</sequence>